<dbReference type="EMBL" id="NAJO01000080">
    <property type="protein sequence ID" value="OQN95716.1"/>
    <property type="molecule type" value="Genomic_DNA"/>
</dbReference>
<keyword evidence="4" id="KW-1185">Reference proteome</keyword>
<dbReference type="InterPro" id="IPR050600">
    <property type="entry name" value="SETD3_SETD6_MTase"/>
</dbReference>
<name>A0A1V8S999_9PEZI</name>
<protein>
    <recommendedName>
        <fullName evidence="2">SET domain-containing protein</fullName>
    </recommendedName>
</protein>
<evidence type="ECO:0000256" key="1">
    <source>
        <dbReference type="SAM" id="MobiDB-lite"/>
    </source>
</evidence>
<dbReference type="InterPro" id="IPR001214">
    <property type="entry name" value="SET_dom"/>
</dbReference>
<evidence type="ECO:0000313" key="4">
    <source>
        <dbReference type="Proteomes" id="UP000192596"/>
    </source>
</evidence>
<dbReference type="OrthoDB" id="341421at2759"/>
<gene>
    <name evidence="3" type="ORF">B0A48_18256</name>
</gene>
<dbReference type="Proteomes" id="UP000192596">
    <property type="component" value="Unassembled WGS sequence"/>
</dbReference>
<dbReference type="AlphaFoldDB" id="A0A1V8S999"/>
<sequence>MFRSTKRARVSATTEGPISSSSSLIASAPDKHALFTSWAQDRGITIKSAAAKVLPGRGAGLIATKNIKSKSSIVSVPSTMLFKPDTKVLKRHALDRTASPQAKLAFSLTVALAEGNLAEWSSTWPTMGDFEASMPMFWPEHVLAHLPSSVAAPLARQRTDYTRDWACVQKAVKSLGLSERTFGYAWCIANSRSFSWKGQMVLCPWVDYMNHAAKGSCEVIVGEGGFEVKAAGDVAEGEELTFAYGAHSNDKLLVHYGFVPESTIHHASPDDEIRLDHVILPQLSEHVKSQLQDLGYLGSYALLAPENPCSGSSNCSKCGAQVWELCFKTQVAIRAAVLSCNEWEYFATNGEDLVEDQSHAVFEWLRPFLDNYRLEADREMSAINRLCITDKEKAAAWASLDTRWQQTRNAIAAHLEANDM</sequence>
<proteinExistence type="predicted"/>
<dbReference type="GO" id="GO:0016279">
    <property type="term" value="F:protein-lysine N-methyltransferase activity"/>
    <property type="evidence" value="ECO:0007669"/>
    <property type="project" value="TreeGrafter"/>
</dbReference>
<dbReference type="PANTHER" id="PTHR13271:SF137">
    <property type="entry name" value="SET DOMAIN-CONTAINING PROTEIN"/>
    <property type="match status" value="1"/>
</dbReference>
<dbReference type="InParanoid" id="A0A1V8S999"/>
<accession>A0A1V8S999</accession>
<organism evidence="3 4">
    <name type="scientific">Cryoendolithus antarcticus</name>
    <dbReference type="NCBI Taxonomy" id="1507870"/>
    <lineage>
        <taxon>Eukaryota</taxon>
        <taxon>Fungi</taxon>
        <taxon>Dikarya</taxon>
        <taxon>Ascomycota</taxon>
        <taxon>Pezizomycotina</taxon>
        <taxon>Dothideomycetes</taxon>
        <taxon>Dothideomycetidae</taxon>
        <taxon>Cladosporiales</taxon>
        <taxon>Cladosporiaceae</taxon>
        <taxon>Cryoendolithus</taxon>
    </lineage>
</organism>
<feature type="domain" description="SET" evidence="2">
    <location>
        <begin position="42"/>
        <end position="245"/>
    </location>
</feature>
<reference evidence="4" key="1">
    <citation type="submission" date="2017-03" db="EMBL/GenBank/DDBJ databases">
        <title>Genomes of endolithic fungi from Antarctica.</title>
        <authorList>
            <person name="Coleine C."/>
            <person name="Masonjones S."/>
            <person name="Stajich J.E."/>
        </authorList>
    </citation>
    <scope>NUCLEOTIDE SEQUENCE [LARGE SCALE GENOMIC DNA]</scope>
    <source>
        <strain evidence="4">CCFEE 5527</strain>
    </source>
</reference>
<evidence type="ECO:0000259" key="2">
    <source>
        <dbReference type="PROSITE" id="PS50280"/>
    </source>
</evidence>
<dbReference type="STRING" id="1507870.A0A1V8S999"/>
<feature type="region of interest" description="Disordered" evidence="1">
    <location>
        <begin position="1"/>
        <end position="23"/>
    </location>
</feature>
<dbReference type="Pfam" id="PF00856">
    <property type="entry name" value="SET"/>
    <property type="match status" value="1"/>
</dbReference>
<comment type="caution">
    <text evidence="3">The sequence shown here is derived from an EMBL/GenBank/DDBJ whole genome shotgun (WGS) entry which is preliminary data.</text>
</comment>
<evidence type="ECO:0000313" key="3">
    <source>
        <dbReference type="EMBL" id="OQN95716.1"/>
    </source>
</evidence>
<dbReference type="PANTHER" id="PTHR13271">
    <property type="entry name" value="UNCHARACTERIZED PUTATIVE METHYLTRANSFERASE"/>
    <property type="match status" value="1"/>
</dbReference>
<dbReference type="InterPro" id="IPR046341">
    <property type="entry name" value="SET_dom_sf"/>
</dbReference>
<dbReference type="SUPFAM" id="SSF82199">
    <property type="entry name" value="SET domain"/>
    <property type="match status" value="1"/>
</dbReference>
<dbReference type="PROSITE" id="PS50280">
    <property type="entry name" value="SET"/>
    <property type="match status" value="1"/>
</dbReference>
<dbReference type="Gene3D" id="3.90.1410.10">
    <property type="entry name" value="set domain protein methyltransferase, domain 1"/>
    <property type="match status" value="1"/>
</dbReference>